<comment type="subcellular location">
    <subcellularLocation>
        <location evidence="1 5">Cell outer membrane</location>
    </subcellularLocation>
</comment>
<dbReference type="NCBIfam" id="TIGR01782">
    <property type="entry name" value="TonB-Xanth-Caul"/>
    <property type="match status" value="1"/>
</dbReference>
<feature type="signal peptide" evidence="6">
    <location>
        <begin position="1"/>
        <end position="23"/>
    </location>
</feature>
<feature type="chain" id="PRO_5002044164" evidence="6">
    <location>
        <begin position="24"/>
        <end position="937"/>
    </location>
</feature>
<evidence type="ECO:0000256" key="5">
    <source>
        <dbReference type="RuleBase" id="RU003357"/>
    </source>
</evidence>
<sequence length="937" mass="103200">MQSTRPSAVRSAFHLSASCAALAAACVPAIGHAEDAAPGETIVVTGQRLSTETAIGAKRTADNVVDVISADDLGKLPDANVADSLARIPGLSVIVNQDTGEGEYVTVRGLAGTYNAVSINGVRVAQTNPDSRDVSLTVLPPNGLAEVRVTKTLTPDLDGDAIGGTINFRTPTAFDFKDSTIIRLYGAAGINQQADKAGEKAGSYQIQGDFGTRFADDRFGIFVSANYGVSHGNGQETENDGEWEPYNWRKDAEEIIDESNMHLPGIDLDYRRLKQTRYGGNISLDYRGDATQLYLRGQYSRQEQRGTNDLTDYRNRPTARLTQVDIEDRNLAQPDAMIVGEDPVKGKIYGYTTAQIVDRDGDGRITDADTGTNGYWSLNGRSGVWNPKQFQFARNFETINLDQTLYTVNAGGSSQLGKLSLEYDLSYSGGERSNPDSYSISYGCDQCAWPLNATGIDWVSSNPRFPKAGLPAFARSVETDSSLLLFDGASHERSKQTDNRIAFRLDGRYDVGGVLDHVKVGAKFMRSKRKYDSTRLYDGDFAGTPLDGLNLDQSGLVEKEVTSMLGGQYYYGDVFSREAVIAAIRAAEQVNPFAPDDTDQLADDKRSTEKVYAAYALANFDFDTLRVIAGTRMERRETHNVFWSDDGANSGFDTTDRGYTVLLPSVNAIWRPSPKATVRAAIWTGYSPPEYGYISAGQSVTREPGTGEIIAISRGNPDLKAARALNLDLSAEYYPDSSSIISATAYYKRIRNFIFTNGSEVPATTPNGSIEITQPQNGETAKVYGMEFNFIKSLQGLPEPFDGFGIEANLTVQHSEAETGLPYRKGRPIRLINTPHLMYNAALTFQKYGIEAKLSYNYRGKFIEDMRDNAVDKWVRPNKSLDFHSRFHLTDQFAVDFDVANILGGWKYWTTKGDNPSYMKDYMEPGRTFLMRASYVF</sequence>
<dbReference type="STRING" id="1515612.SKP52_20495"/>
<dbReference type="EMBL" id="CP009122">
    <property type="protein sequence ID" value="AJA10964.1"/>
    <property type="molecule type" value="Genomic_DNA"/>
</dbReference>
<evidence type="ECO:0000256" key="6">
    <source>
        <dbReference type="SAM" id="SignalP"/>
    </source>
</evidence>
<evidence type="ECO:0000256" key="3">
    <source>
        <dbReference type="ARBA" id="ARBA00023136"/>
    </source>
</evidence>
<dbReference type="AlphaFoldDB" id="A0A0A7PLT8"/>
<dbReference type="Pfam" id="PF07715">
    <property type="entry name" value="Plug"/>
    <property type="match status" value="1"/>
</dbReference>
<comment type="similarity">
    <text evidence="5">Belongs to the TonB-dependent receptor family.</text>
</comment>
<evidence type="ECO:0000313" key="9">
    <source>
        <dbReference type="EMBL" id="AJA10964.1"/>
    </source>
</evidence>
<dbReference type="PANTHER" id="PTHR40980">
    <property type="entry name" value="PLUG DOMAIN-CONTAINING PROTEIN"/>
    <property type="match status" value="1"/>
</dbReference>
<accession>A0A0A7PLT8</accession>
<dbReference type="PROSITE" id="PS00430">
    <property type="entry name" value="TONB_DEPENDENT_REC_1"/>
    <property type="match status" value="1"/>
</dbReference>
<dbReference type="KEGG" id="sphk:SKP52_20495"/>
<keyword evidence="2 6" id="KW-0732">Signal</keyword>
<dbReference type="RefSeq" id="WP_039578037.1">
    <property type="nucleotide sequence ID" value="NZ_CP009122.1"/>
</dbReference>
<keyword evidence="3 5" id="KW-0472">Membrane</keyword>
<evidence type="ECO:0000259" key="8">
    <source>
        <dbReference type="Pfam" id="PF07715"/>
    </source>
</evidence>
<dbReference type="CDD" id="cd01347">
    <property type="entry name" value="ligand_gated_channel"/>
    <property type="match status" value="1"/>
</dbReference>
<keyword evidence="10" id="KW-1185">Reference proteome</keyword>
<dbReference type="PANTHER" id="PTHR40980:SF4">
    <property type="entry name" value="TONB-DEPENDENT RECEPTOR-LIKE BETA-BARREL DOMAIN-CONTAINING PROTEIN"/>
    <property type="match status" value="1"/>
</dbReference>
<dbReference type="InterPro" id="IPR000531">
    <property type="entry name" value="Beta-barrel_TonB"/>
</dbReference>
<keyword evidence="5" id="KW-0798">TonB box</keyword>
<dbReference type="Proteomes" id="UP000030907">
    <property type="component" value="Chromosome"/>
</dbReference>
<dbReference type="InterPro" id="IPR037066">
    <property type="entry name" value="Plug_dom_sf"/>
</dbReference>
<dbReference type="Gene3D" id="2.170.130.10">
    <property type="entry name" value="TonB-dependent receptor, plug domain"/>
    <property type="match status" value="1"/>
</dbReference>
<dbReference type="SUPFAM" id="SSF56935">
    <property type="entry name" value="Porins"/>
    <property type="match status" value="1"/>
</dbReference>
<dbReference type="InterPro" id="IPR010104">
    <property type="entry name" value="TonB_rcpt_bac"/>
</dbReference>
<feature type="domain" description="TonB-dependent receptor-like beta-barrel" evidence="7">
    <location>
        <begin position="482"/>
        <end position="901"/>
    </location>
</feature>
<gene>
    <name evidence="9" type="ORF">SKP52_20495</name>
</gene>
<feature type="domain" description="TonB-dependent receptor plug" evidence="8">
    <location>
        <begin position="58"/>
        <end position="165"/>
    </location>
</feature>
<evidence type="ECO:0000256" key="2">
    <source>
        <dbReference type="ARBA" id="ARBA00022729"/>
    </source>
</evidence>
<evidence type="ECO:0000259" key="7">
    <source>
        <dbReference type="Pfam" id="PF00593"/>
    </source>
</evidence>
<evidence type="ECO:0000256" key="1">
    <source>
        <dbReference type="ARBA" id="ARBA00004442"/>
    </source>
</evidence>
<dbReference type="HOGENOM" id="CLU_006935_1_1_5"/>
<keyword evidence="9" id="KW-0675">Receptor</keyword>
<dbReference type="Pfam" id="PF00593">
    <property type="entry name" value="TonB_dep_Rec_b-barrel"/>
    <property type="match status" value="1"/>
</dbReference>
<evidence type="ECO:0000256" key="4">
    <source>
        <dbReference type="ARBA" id="ARBA00023237"/>
    </source>
</evidence>
<protein>
    <submittedName>
        <fullName evidence="9">TonB-dependent receptor subfamily</fullName>
    </submittedName>
</protein>
<organism evidence="9 10">
    <name type="scientific">Sphingopyxis fribergensis</name>
    <dbReference type="NCBI Taxonomy" id="1515612"/>
    <lineage>
        <taxon>Bacteria</taxon>
        <taxon>Pseudomonadati</taxon>
        <taxon>Pseudomonadota</taxon>
        <taxon>Alphaproteobacteria</taxon>
        <taxon>Sphingomonadales</taxon>
        <taxon>Sphingomonadaceae</taxon>
        <taxon>Sphingopyxis</taxon>
    </lineage>
</organism>
<dbReference type="InterPro" id="IPR036942">
    <property type="entry name" value="Beta-barrel_TonB_sf"/>
</dbReference>
<dbReference type="OrthoDB" id="5476657at2"/>
<name>A0A0A7PLT8_9SPHN</name>
<dbReference type="GO" id="GO:0009279">
    <property type="term" value="C:cell outer membrane"/>
    <property type="evidence" value="ECO:0007669"/>
    <property type="project" value="UniProtKB-SubCell"/>
</dbReference>
<dbReference type="InterPro" id="IPR010916">
    <property type="entry name" value="TonB_box_CS"/>
</dbReference>
<keyword evidence="4" id="KW-0998">Cell outer membrane</keyword>
<dbReference type="Gene3D" id="2.40.170.20">
    <property type="entry name" value="TonB-dependent receptor, beta-barrel domain"/>
    <property type="match status" value="1"/>
</dbReference>
<dbReference type="InterPro" id="IPR012910">
    <property type="entry name" value="Plug_dom"/>
</dbReference>
<reference evidence="9 10" key="1">
    <citation type="journal article" date="2015" name="Int. J. Syst. Evol. Microbiol.">
        <title>Description of Sphingopyxis fribergensis sp. nov. - a soil bacterium with the ability to degrade styrene and phenylacetic acid.</title>
        <authorList>
            <person name="Oelschlagel M."/>
            <person name="Ruckert C."/>
            <person name="Kalinowski J."/>
            <person name="Schmidt G."/>
            <person name="Schlomann M."/>
            <person name="Tischler D."/>
        </authorList>
    </citation>
    <scope>NUCLEOTIDE SEQUENCE [LARGE SCALE GENOMIC DNA]</scope>
    <source>
        <strain evidence="9 10">Kp5.2</strain>
    </source>
</reference>
<proteinExistence type="inferred from homology"/>
<dbReference type="PROSITE" id="PS51257">
    <property type="entry name" value="PROKAR_LIPOPROTEIN"/>
    <property type="match status" value="1"/>
</dbReference>
<evidence type="ECO:0000313" key="10">
    <source>
        <dbReference type="Proteomes" id="UP000030907"/>
    </source>
</evidence>